<accession>A0A8S1Q8R9</accession>
<gene>
    <name evidence="1" type="ORF">PPRIM_AZ9-3.1.T1460149</name>
</gene>
<keyword evidence="2" id="KW-1185">Reference proteome</keyword>
<dbReference type="Proteomes" id="UP000688137">
    <property type="component" value="Unassembled WGS sequence"/>
</dbReference>
<sequence length="93" mass="10939">MISYVVGLVQYNNQSPYYPAIRIKNNELQIRAMNDENKFEVISCRLDLPDLAIQWCYNQLKNNYFLGLMISLMGLKFLESNLELLQLDKNTMN</sequence>
<organism evidence="1 2">
    <name type="scientific">Paramecium primaurelia</name>
    <dbReference type="NCBI Taxonomy" id="5886"/>
    <lineage>
        <taxon>Eukaryota</taxon>
        <taxon>Sar</taxon>
        <taxon>Alveolata</taxon>
        <taxon>Ciliophora</taxon>
        <taxon>Intramacronucleata</taxon>
        <taxon>Oligohymenophorea</taxon>
        <taxon>Peniculida</taxon>
        <taxon>Parameciidae</taxon>
        <taxon>Paramecium</taxon>
    </lineage>
</organism>
<proteinExistence type="predicted"/>
<reference evidence="1" key="1">
    <citation type="submission" date="2021-01" db="EMBL/GenBank/DDBJ databases">
        <authorList>
            <consortium name="Genoscope - CEA"/>
            <person name="William W."/>
        </authorList>
    </citation>
    <scope>NUCLEOTIDE SEQUENCE</scope>
</reference>
<evidence type="ECO:0000313" key="2">
    <source>
        <dbReference type="Proteomes" id="UP000688137"/>
    </source>
</evidence>
<protein>
    <submittedName>
        <fullName evidence="1">Uncharacterized protein</fullName>
    </submittedName>
</protein>
<comment type="caution">
    <text evidence="1">The sequence shown here is derived from an EMBL/GenBank/DDBJ whole genome shotgun (WGS) entry which is preliminary data.</text>
</comment>
<dbReference type="AlphaFoldDB" id="A0A8S1Q8R9"/>
<evidence type="ECO:0000313" key="1">
    <source>
        <dbReference type="EMBL" id="CAD8111201.1"/>
    </source>
</evidence>
<dbReference type="EMBL" id="CAJJDM010000150">
    <property type="protein sequence ID" value="CAD8111201.1"/>
    <property type="molecule type" value="Genomic_DNA"/>
</dbReference>
<name>A0A8S1Q8R9_PARPR</name>